<dbReference type="Proteomes" id="UP000051124">
    <property type="component" value="Unassembled WGS sequence"/>
</dbReference>
<proteinExistence type="predicted"/>
<gene>
    <name evidence="1" type="ORF">AMJ40_04370</name>
</gene>
<accession>A0A0S7WIQ6</accession>
<reference evidence="1 2" key="1">
    <citation type="journal article" date="2015" name="Microbiome">
        <title>Genomic resolution of linkages in carbon, nitrogen, and sulfur cycling among widespread estuary sediment bacteria.</title>
        <authorList>
            <person name="Baker B.J."/>
            <person name="Lazar C.S."/>
            <person name="Teske A.P."/>
            <person name="Dick G.J."/>
        </authorList>
    </citation>
    <scope>NUCLEOTIDE SEQUENCE [LARGE SCALE GENOMIC DNA]</scope>
    <source>
        <strain evidence="1">DG_26</strain>
    </source>
</reference>
<dbReference type="AlphaFoldDB" id="A0A0S7WIQ6"/>
<comment type="caution">
    <text evidence="1">The sequence shown here is derived from an EMBL/GenBank/DDBJ whole genome shotgun (WGS) entry which is preliminary data.</text>
</comment>
<evidence type="ECO:0000313" key="1">
    <source>
        <dbReference type="EMBL" id="KPJ49951.1"/>
    </source>
</evidence>
<name>A0A0S7WIQ6_UNCT6</name>
<sequence length="175" mass="19544">MSVLNWLRTKLYVGFKKLIMRNRPVCASQILTSPEGVLIVLPTRDEELGSVARHVRGWTSGGRRTLVISSFHSASGTTICCDSLLPFGKEFYSLKDSLHPHPIDLLVDLNERTSDRSRMIAVLSGAPLRVACFDDPPFFNCQVRIEKSTPGRGTELLRTLEDCFSEQCQEKTTAS</sequence>
<organism evidence="1 2">
    <name type="scientific">candidate division TA06 bacterium DG_26</name>
    <dbReference type="NCBI Taxonomy" id="1703771"/>
    <lineage>
        <taxon>Bacteria</taxon>
        <taxon>Bacteria division TA06</taxon>
    </lineage>
</organism>
<protein>
    <submittedName>
        <fullName evidence="1">Uncharacterized protein</fullName>
    </submittedName>
</protein>
<evidence type="ECO:0000313" key="2">
    <source>
        <dbReference type="Proteomes" id="UP000051124"/>
    </source>
</evidence>
<dbReference type="EMBL" id="LIZT01000035">
    <property type="protein sequence ID" value="KPJ49951.1"/>
    <property type="molecule type" value="Genomic_DNA"/>
</dbReference>